<dbReference type="SUPFAM" id="SSF46689">
    <property type="entry name" value="Homeodomain-like"/>
    <property type="match status" value="1"/>
</dbReference>
<organism evidence="1 2">
    <name type="scientific">Caproicibacter fermentans</name>
    <dbReference type="NCBI Taxonomy" id="2576756"/>
    <lineage>
        <taxon>Bacteria</taxon>
        <taxon>Bacillati</taxon>
        <taxon>Bacillota</taxon>
        <taxon>Clostridia</taxon>
        <taxon>Eubacteriales</taxon>
        <taxon>Acutalibacteraceae</taxon>
        <taxon>Caproicibacter</taxon>
    </lineage>
</organism>
<dbReference type="InterPro" id="IPR002514">
    <property type="entry name" value="Transposase_8"/>
</dbReference>
<protein>
    <submittedName>
        <fullName evidence="1">Transposase</fullName>
    </submittedName>
</protein>
<dbReference type="Pfam" id="PF01527">
    <property type="entry name" value="HTH_Tnp_1"/>
    <property type="match status" value="1"/>
</dbReference>
<name>A0A7G8T6V2_9FIRM</name>
<gene>
    <name evidence="1" type="ORF">HCR03_11305</name>
</gene>
<dbReference type="GO" id="GO:0006313">
    <property type="term" value="P:DNA transposition"/>
    <property type="evidence" value="ECO:0007669"/>
    <property type="project" value="InterPro"/>
</dbReference>
<sequence length="95" mass="11028">MRKYDKEFKEEAVKLSDEIGVKQAAAQLGIAYYSLAEWRQKRKAFGDHAFVGSGIHRDAPLSENERRLIKENMELRKANEILKDALGFFAKDRKR</sequence>
<dbReference type="AlphaFoldDB" id="A0A7G8T6V2"/>
<accession>A0A7G8T6V2</accession>
<proteinExistence type="predicted"/>
<dbReference type="Gene3D" id="1.10.10.60">
    <property type="entry name" value="Homeodomain-like"/>
    <property type="match status" value="1"/>
</dbReference>
<dbReference type="GO" id="GO:0004803">
    <property type="term" value="F:transposase activity"/>
    <property type="evidence" value="ECO:0007669"/>
    <property type="project" value="InterPro"/>
</dbReference>
<dbReference type="EMBL" id="CP060286">
    <property type="protein sequence ID" value="QNK39343.1"/>
    <property type="molecule type" value="Genomic_DNA"/>
</dbReference>
<reference evidence="1 2" key="1">
    <citation type="submission" date="2020-08" db="EMBL/GenBank/DDBJ databases">
        <title>The isolate Caproiciproducens sp. 7D4C2 produces n-caproate at mildly acidic conditions from hexoses: genome and rBOX comparison with related strains and chain-elongating bacteria.</title>
        <authorList>
            <person name="Esquivel-Elizondo S."/>
            <person name="Bagci C."/>
            <person name="Temovska M."/>
            <person name="Jeon B.S."/>
            <person name="Bessarab I."/>
            <person name="Williams R.B.H."/>
            <person name="Huson D.H."/>
            <person name="Angenent L.T."/>
        </authorList>
    </citation>
    <scope>NUCLEOTIDE SEQUENCE [LARGE SCALE GENOMIC DNA]</scope>
    <source>
        <strain evidence="1 2">7D4C2</strain>
    </source>
</reference>
<dbReference type="InterPro" id="IPR009057">
    <property type="entry name" value="Homeodomain-like_sf"/>
</dbReference>
<dbReference type="RefSeq" id="WP_187034273.1">
    <property type="nucleotide sequence ID" value="NZ_CP060286.1"/>
</dbReference>
<evidence type="ECO:0000313" key="2">
    <source>
        <dbReference type="Proteomes" id="UP000515909"/>
    </source>
</evidence>
<dbReference type="Proteomes" id="UP000515909">
    <property type="component" value="Chromosome"/>
</dbReference>
<evidence type="ECO:0000313" key="1">
    <source>
        <dbReference type="EMBL" id="QNK39343.1"/>
    </source>
</evidence>
<dbReference type="GO" id="GO:0003677">
    <property type="term" value="F:DNA binding"/>
    <property type="evidence" value="ECO:0007669"/>
    <property type="project" value="InterPro"/>
</dbReference>
<dbReference type="KEGG" id="cfem:HCR03_11305"/>